<dbReference type="GO" id="GO:0005524">
    <property type="term" value="F:ATP binding"/>
    <property type="evidence" value="ECO:0007669"/>
    <property type="project" value="UniProtKB-UniRule"/>
</dbReference>
<comment type="subunit">
    <text evidence="1 10">Homodimer.</text>
</comment>
<dbReference type="Gene3D" id="3.10.290.10">
    <property type="entry name" value="RNA-binding S4 domain"/>
    <property type="match status" value="1"/>
</dbReference>
<evidence type="ECO:0000256" key="8">
    <source>
        <dbReference type="ARBA" id="ARBA00023146"/>
    </source>
</evidence>
<dbReference type="InterPro" id="IPR024108">
    <property type="entry name" value="Tyr-tRNA-ligase_bac_2"/>
</dbReference>
<keyword evidence="2 10" id="KW-0963">Cytoplasm</keyword>
<dbReference type="InterPro" id="IPR036986">
    <property type="entry name" value="S4_RNA-bd_sf"/>
</dbReference>
<dbReference type="PROSITE" id="PS00178">
    <property type="entry name" value="AA_TRNA_LIGASE_I"/>
    <property type="match status" value="1"/>
</dbReference>
<feature type="short sequence motif" description="'HIGH' region" evidence="10">
    <location>
        <begin position="45"/>
        <end position="54"/>
    </location>
</feature>
<feature type="binding site" evidence="10">
    <location>
        <position position="232"/>
    </location>
    <ligand>
        <name>ATP</name>
        <dbReference type="ChEBI" id="CHEBI:30616"/>
    </ligand>
</feature>
<comment type="catalytic activity">
    <reaction evidence="9 10">
        <text>tRNA(Tyr) + L-tyrosine + ATP = L-tyrosyl-tRNA(Tyr) + AMP + diphosphate + H(+)</text>
        <dbReference type="Rhea" id="RHEA:10220"/>
        <dbReference type="Rhea" id="RHEA-COMP:9706"/>
        <dbReference type="Rhea" id="RHEA-COMP:9707"/>
        <dbReference type="ChEBI" id="CHEBI:15378"/>
        <dbReference type="ChEBI" id="CHEBI:30616"/>
        <dbReference type="ChEBI" id="CHEBI:33019"/>
        <dbReference type="ChEBI" id="CHEBI:58315"/>
        <dbReference type="ChEBI" id="CHEBI:78442"/>
        <dbReference type="ChEBI" id="CHEBI:78536"/>
        <dbReference type="ChEBI" id="CHEBI:456215"/>
        <dbReference type="EC" id="6.1.1.1"/>
    </reaction>
</comment>
<keyword evidence="8 10" id="KW-0030">Aminoacyl-tRNA synthetase</keyword>
<evidence type="ECO:0000256" key="7">
    <source>
        <dbReference type="ARBA" id="ARBA00022917"/>
    </source>
</evidence>
<dbReference type="InterPro" id="IPR014729">
    <property type="entry name" value="Rossmann-like_a/b/a_fold"/>
</dbReference>
<gene>
    <name evidence="10" type="primary">tyrS</name>
    <name evidence="13" type="ORF">GXY80_15610</name>
</gene>
<dbReference type="FunFam" id="3.40.50.620:FF:000061">
    <property type="entry name" value="Tyrosine--tRNA ligase"/>
    <property type="match status" value="1"/>
</dbReference>
<evidence type="ECO:0000259" key="12">
    <source>
        <dbReference type="SMART" id="SM00363"/>
    </source>
</evidence>
<comment type="subcellular location">
    <subcellularLocation>
        <location evidence="10">Cytoplasm</location>
    </subcellularLocation>
</comment>
<dbReference type="PANTHER" id="PTHR11766:SF1">
    <property type="entry name" value="TYROSINE--TRNA LIGASE"/>
    <property type="match status" value="1"/>
</dbReference>
<evidence type="ECO:0000256" key="6">
    <source>
        <dbReference type="ARBA" id="ARBA00022884"/>
    </source>
</evidence>
<evidence type="ECO:0000256" key="5">
    <source>
        <dbReference type="ARBA" id="ARBA00022840"/>
    </source>
</evidence>
<dbReference type="InterPro" id="IPR002305">
    <property type="entry name" value="aa-tRNA-synth_Ic"/>
</dbReference>
<dbReference type="SUPFAM" id="SSF55174">
    <property type="entry name" value="Alpha-L RNA-binding motif"/>
    <property type="match status" value="1"/>
</dbReference>
<dbReference type="Pfam" id="PF00579">
    <property type="entry name" value="tRNA-synt_1b"/>
    <property type="match status" value="1"/>
</dbReference>
<dbReference type="CDD" id="cd00165">
    <property type="entry name" value="S4"/>
    <property type="match status" value="1"/>
</dbReference>
<keyword evidence="5 10" id="KW-0067">ATP-binding</keyword>
<evidence type="ECO:0000256" key="3">
    <source>
        <dbReference type="ARBA" id="ARBA00022598"/>
    </source>
</evidence>
<evidence type="ECO:0000256" key="2">
    <source>
        <dbReference type="ARBA" id="ARBA00022490"/>
    </source>
</evidence>
<feature type="short sequence motif" description="'KMSKS' region" evidence="10">
    <location>
        <begin position="229"/>
        <end position="233"/>
    </location>
</feature>
<comment type="caution">
    <text evidence="13">The sequence shown here is derived from an EMBL/GenBank/DDBJ whole genome shotgun (WGS) entry which is preliminary data.</text>
</comment>
<dbReference type="PANTHER" id="PTHR11766">
    <property type="entry name" value="TYROSYL-TRNA SYNTHETASE"/>
    <property type="match status" value="1"/>
</dbReference>
<dbReference type="EC" id="6.1.1.1" evidence="10"/>
<reference evidence="13" key="2">
    <citation type="submission" date="2020-01" db="EMBL/GenBank/DDBJ databases">
        <authorList>
            <person name="Campanaro S."/>
        </authorList>
    </citation>
    <scope>NUCLEOTIDE SEQUENCE</scope>
    <source>
        <strain evidence="13">AS06rmzACSIP_7</strain>
    </source>
</reference>
<accession>A0A971M6J6</accession>
<dbReference type="GO" id="GO:0006437">
    <property type="term" value="P:tyrosyl-tRNA aminoacylation"/>
    <property type="evidence" value="ECO:0007669"/>
    <property type="project" value="UniProtKB-UniRule"/>
</dbReference>
<dbReference type="InterPro" id="IPR002307">
    <property type="entry name" value="Tyr-tRNA-ligase"/>
</dbReference>
<keyword evidence="3 10" id="KW-0436">Ligase</keyword>
<dbReference type="SMART" id="SM00363">
    <property type="entry name" value="S4"/>
    <property type="match status" value="1"/>
</dbReference>
<comment type="similarity">
    <text evidence="10">Belongs to the class-I aminoacyl-tRNA synthetase family. TyrS type 2 subfamily.</text>
</comment>
<dbReference type="AlphaFoldDB" id="A0A971M6J6"/>
<dbReference type="GO" id="GO:0003723">
    <property type="term" value="F:RNA binding"/>
    <property type="evidence" value="ECO:0007669"/>
    <property type="project" value="UniProtKB-KW"/>
</dbReference>
<dbReference type="PROSITE" id="PS50889">
    <property type="entry name" value="S4"/>
    <property type="match status" value="1"/>
</dbReference>
<dbReference type="PRINTS" id="PR01040">
    <property type="entry name" value="TRNASYNTHTYR"/>
</dbReference>
<dbReference type="GO" id="GO:0004831">
    <property type="term" value="F:tyrosine-tRNA ligase activity"/>
    <property type="evidence" value="ECO:0007669"/>
    <property type="project" value="UniProtKB-UniRule"/>
</dbReference>
<evidence type="ECO:0000313" key="14">
    <source>
        <dbReference type="Proteomes" id="UP000777265"/>
    </source>
</evidence>
<protein>
    <recommendedName>
        <fullName evidence="10">Tyrosine--tRNA ligase</fullName>
        <ecNumber evidence="10">6.1.1.1</ecNumber>
    </recommendedName>
    <alternativeName>
        <fullName evidence="10">Tyrosyl-tRNA synthetase</fullName>
        <shortName evidence="10">TyrRS</shortName>
    </alternativeName>
</protein>
<evidence type="ECO:0000256" key="11">
    <source>
        <dbReference type="PROSITE-ProRule" id="PRU00182"/>
    </source>
</evidence>
<evidence type="ECO:0000256" key="1">
    <source>
        <dbReference type="ARBA" id="ARBA00011738"/>
    </source>
</evidence>
<sequence length="402" mass="45530">MDVEREMDVIRRGAVDLVSEADLRAKLTKARSEGRPLRVKLGLDPTAPDLHLGHTVVLQKLKQFQELGHIAVFLIGDFTGMIGDPTGRIETRPALSKEELLVNAETYKDQVFKILDPEKTEVRFNSEWFEAMNAADMIRLCAQYTMARMMEREDFRNRYQNNLPISIHEFLYPLVQGYDSVALRADVELGGHDQIFNLFVGRDIQKAYGQESQVVVTVPLLEGTDGVNKMSKSYGNYVGIDEPPDVMFGKLMSISDELMLKYYELLSDITIEELRTLKDGIVSGKVHPKKAKEDFAKEIITRFHSKEAAHAAHENFERIHKDKEIPEDIEVVAMKRGDAEKWLPKLLFTIGMVSSTSEGKRMIGQGAVVINGEKVKEEEVSFGSELVIKVGKRKFKKVVLED</sequence>
<dbReference type="GO" id="GO:0005829">
    <property type="term" value="C:cytosol"/>
    <property type="evidence" value="ECO:0007669"/>
    <property type="project" value="TreeGrafter"/>
</dbReference>
<evidence type="ECO:0000256" key="9">
    <source>
        <dbReference type="ARBA" id="ARBA00048248"/>
    </source>
</evidence>
<keyword evidence="6 11" id="KW-0694">RNA-binding</keyword>
<dbReference type="HAMAP" id="MF_02007">
    <property type="entry name" value="Tyr_tRNA_synth_type2"/>
    <property type="match status" value="1"/>
</dbReference>
<dbReference type="FunFam" id="1.10.240.10:FF:000006">
    <property type="entry name" value="Tyrosine--tRNA ligase"/>
    <property type="match status" value="1"/>
</dbReference>
<feature type="domain" description="RNA-binding S4" evidence="12">
    <location>
        <begin position="341"/>
        <end position="401"/>
    </location>
</feature>
<name>A0A971M6J6_9BACT</name>
<evidence type="ECO:0000256" key="10">
    <source>
        <dbReference type="HAMAP-Rule" id="MF_02007"/>
    </source>
</evidence>
<comment type="function">
    <text evidence="10">Catalyzes the attachment of tyrosine to tRNA(Tyr) in a two-step reaction: tyrosine is first activated by ATP to form Tyr-AMP and then transferred to the acceptor end of tRNA(Tyr).</text>
</comment>
<keyword evidence="4 10" id="KW-0547">Nucleotide-binding</keyword>
<evidence type="ECO:0000313" key="13">
    <source>
        <dbReference type="EMBL" id="NLW36882.1"/>
    </source>
</evidence>
<reference evidence="13" key="1">
    <citation type="journal article" date="2020" name="Biotechnol. Biofuels">
        <title>New insights from the biogas microbiome by comprehensive genome-resolved metagenomics of nearly 1600 species originating from multiple anaerobic digesters.</title>
        <authorList>
            <person name="Campanaro S."/>
            <person name="Treu L."/>
            <person name="Rodriguez-R L.M."/>
            <person name="Kovalovszki A."/>
            <person name="Ziels R.M."/>
            <person name="Maus I."/>
            <person name="Zhu X."/>
            <person name="Kougias P.G."/>
            <person name="Basile A."/>
            <person name="Luo G."/>
            <person name="Schluter A."/>
            <person name="Konstantinidis K.T."/>
            <person name="Angelidaki I."/>
        </authorList>
    </citation>
    <scope>NUCLEOTIDE SEQUENCE</scope>
    <source>
        <strain evidence="13">AS06rmzACSIP_7</strain>
    </source>
</reference>
<organism evidence="13 14">
    <name type="scientific">Syntrophorhabdus aromaticivorans</name>
    <dbReference type="NCBI Taxonomy" id="328301"/>
    <lineage>
        <taxon>Bacteria</taxon>
        <taxon>Pseudomonadati</taxon>
        <taxon>Thermodesulfobacteriota</taxon>
        <taxon>Syntrophorhabdia</taxon>
        <taxon>Syntrophorhabdales</taxon>
        <taxon>Syntrophorhabdaceae</taxon>
        <taxon>Syntrophorhabdus</taxon>
    </lineage>
</organism>
<dbReference type="EMBL" id="JAAYEE010000316">
    <property type="protein sequence ID" value="NLW36882.1"/>
    <property type="molecule type" value="Genomic_DNA"/>
</dbReference>
<dbReference type="InterPro" id="IPR024088">
    <property type="entry name" value="Tyr-tRNA-ligase_bac-type"/>
</dbReference>
<dbReference type="Pfam" id="PF01479">
    <property type="entry name" value="S4"/>
    <property type="match status" value="1"/>
</dbReference>
<evidence type="ECO:0000256" key="4">
    <source>
        <dbReference type="ARBA" id="ARBA00022741"/>
    </source>
</evidence>
<proteinExistence type="inferred from homology"/>
<dbReference type="NCBIfam" id="TIGR00234">
    <property type="entry name" value="tyrS"/>
    <property type="match status" value="1"/>
</dbReference>
<dbReference type="SUPFAM" id="SSF52374">
    <property type="entry name" value="Nucleotidylyl transferase"/>
    <property type="match status" value="1"/>
</dbReference>
<dbReference type="Gene3D" id="3.40.50.620">
    <property type="entry name" value="HUPs"/>
    <property type="match status" value="1"/>
</dbReference>
<dbReference type="Proteomes" id="UP000777265">
    <property type="component" value="Unassembled WGS sequence"/>
</dbReference>
<dbReference type="Gene3D" id="1.10.240.10">
    <property type="entry name" value="Tyrosyl-Transfer RNA Synthetase"/>
    <property type="match status" value="1"/>
</dbReference>
<dbReference type="CDD" id="cd00805">
    <property type="entry name" value="TyrRS_core"/>
    <property type="match status" value="1"/>
</dbReference>
<dbReference type="InterPro" id="IPR002942">
    <property type="entry name" value="S4_RNA-bd"/>
</dbReference>
<keyword evidence="7 10" id="KW-0648">Protein biosynthesis</keyword>
<dbReference type="InterPro" id="IPR001412">
    <property type="entry name" value="aa-tRNA-synth_I_CS"/>
</dbReference>